<dbReference type="AlphaFoldDB" id="A0A7W9YDY8"/>
<comment type="caution">
    <text evidence="2">The sequence shown here is derived from an EMBL/GenBank/DDBJ whole genome shotgun (WGS) entry which is preliminary data.</text>
</comment>
<sequence>MVTVTGINPDVSSIESREDLSRFLIDLAEKVESGAFPCANGGSVDYVRAAGYWVRAMHGFYMNQGEQVPASPDWSTIAQIFSAAFVYE</sequence>
<evidence type="ECO:0000259" key="1">
    <source>
        <dbReference type="Pfam" id="PF24693"/>
    </source>
</evidence>
<dbReference type="Proteomes" id="UP000546642">
    <property type="component" value="Unassembled WGS sequence"/>
</dbReference>
<evidence type="ECO:0000313" key="2">
    <source>
        <dbReference type="EMBL" id="MBB6170220.1"/>
    </source>
</evidence>
<keyword evidence="3" id="KW-1185">Reference proteome</keyword>
<proteinExistence type="predicted"/>
<name>A0A7W9YDY8_9ACTN</name>
<dbReference type="Pfam" id="PF24693">
    <property type="entry name" value="DUF7660"/>
    <property type="match status" value="1"/>
</dbReference>
<reference evidence="2 3" key="1">
    <citation type="submission" date="2020-08" db="EMBL/GenBank/DDBJ databases">
        <title>Sequencing the genomes of 1000 actinobacteria strains.</title>
        <authorList>
            <person name="Klenk H.-P."/>
        </authorList>
    </citation>
    <scope>NUCLEOTIDE SEQUENCE [LARGE SCALE GENOMIC DNA]</scope>
    <source>
        <strain evidence="2 3">DSM 46659</strain>
    </source>
</reference>
<protein>
    <recommendedName>
        <fullName evidence="1">DUF7660 domain-containing protein</fullName>
    </recommendedName>
</protein>
<accession>A0A7W9YDY8</accession>
<feature type="domain" description="DUF7660" evidence="1">
    <location>
        <begin position="16"/>
        <end position="88"/>
    </location>
</feature>
<gene>
    <name evidence="2" type="ORF">HNR23_000280</name>
</gene>
<dbReference type="EMBL" id="JACHDS010000001">
    <property type="protein sequence ID" value="MBB6170220.1"/>
    <property type="molecule type" value="Genomic_DNA"/>
</dbReference>
<dbReference type="InterPro" id="IPR056077">
    <property type="entry name" value="DUF7660"/>
</dbReference>
<evidence type="ECO:0000313" key="3">
    <source>
        <dbReference type="Proteomes" id="UP000546642"/>
    </source>
</evidence>
<organism evidence="2 3">
    <name type="scientific">Nocardiopsis mwathae</name>
    <dbReference type="NCBI Taxonomy" id="1472723"/>
    <lineage>
        <taxon>Bacteria</taxon>
        <taxon>Bacillati</taxon>
        <taxon>Actinomycetota</taxon>
        <taxon>Actinomycetes</taxon>
        <taxon>Streptosporangiales</taxon>
        <taxon>Nocardiopsidaceae</taxon>
        <taxon>Nocardiopsis</taxon>
    </lineage>
</organism>